<dbReference type="GO" id="GO:0016746">
    <property type="term" value="F:acyltransferase activity"/>
    <property type="evidence" value="ECO:0007669"/>
    <property type="project" value="InterPro"/>
</dbReference>
<name>A0A417XS42_9ACTN</name>
<dbReference type="Proteomes" id="UP000283644">
    <property type="component" value="Unassembled WGS sequence"/>
</dbReference>
<dbReference type="Gene3D" id="4.10.320.10">
    <property type="entry name" value="E3-binding domain"/>
    <property type="match status" value="1"/>
</dbReference>
<gene>
    <name evidence="4" type="ORF">D0Z08_31170</name>
</gene>
<sequence length="117" mass="12230">MRVLGALYGVTLVVSPDEKDGTRATTASKPARKIASKAKGSQRTVNSAPSAKKKTPAVASSTKAAKPRSKQQTAQRSVGASSNAEVRSWARQNGFTVSDRGRLPASVVTAYRNAQSA</sequence>
<dbReference type="InterPro" id="IPR036625">
    <property type="entry name" value="E3-bd_dom_sf"/>
</dbReference>
<dbReference type="GO" id="GO:0003677">
    <property type="term" value="F:DNA binding"/>
    <property type="evidence" value="ECO:0007669"/>
    <property type="project" value="UniProtKB-KW"/>
</dbReference>
<evidence type="ECO:0000259" key="3">
    <source>
        <dbReference type="Pfam" id="PF23359"/>
    </source>
</evidence>
<keyword evidence="1" id="KW-0238">DNA-binding</keyword>
<proteinExistence type="predicted"/>
<feature type="region of interest" description="Disordered" evidence="2">
    <location>
        <begin position="16"/>
        <end position="104"/>
    </location>
</feature>
<feature type="compositionally biased region" description="Polar residues" evidence="2">
    <location>
        <begin position="39"/>
        <end position="49"/>
    </location>
</feature>
<evidence type="ECO:0000313" key="4">
    <source>
        <dbReference type="EMBL" id="RHW22784.1"/>
    </source>
</evidence>
<accession>A0A417XS42</accession>
<feature type="compositionally biased region" description="Polar residues" evidence="2">
    <location>
        <begin position="70"/>
        <end position="96"/>
    </location>
</feature>
<organism evidence="4 5">
    <name type="scientific">Nocardioides immobilis</name>
    <dbReference type="NCBI Taxonomy" id="2049295"/>
    <lineage>
        <taxon>Bacteria</taxon>
        <taxon>Bacillati</taxon>
        <taxon>Actinomycetota</taxon>
        <taxon>Actinomycetes</taxon>
        <taxon>Propionibacteriales</taxon>
        <taxon>Nocardioidaceae</taxon>
        <taxon>Nocardioides</taxon>
    </lineage>
</organism>
<evidence type="ECO:0000256" key="1">
    <source>
        <dbReference type="ARBA" id="ARBA00023125"/>
    </source>
</evidence>
<evidence type="ECO:0000256" key="2">
    <source>
        <dbReference type="SAM" id="MobiDB-lite"/>
    </source>
</evidence>
<dbReference type="InterPro" id="IPR055370">
    <property type="entry name" value="Lsr2_DNA-bd"/>
</dbReference>
<keyword evidence="5" id="KW-1185">Reference proteome</keyword>
<protein>
    <recommendedName>
        <fullName evidence="3">Lsr2 DNA-binding domain-containing protein</fullName>
    </recommendedName>
</protein>
<dbReference type="EMBL" id="QXGH01000057">
    <property type="protein sequence ID" value="RHW22784.1"/>
    <property type="molecule type" value="Genomic_DNA"/>
</dbReference>
<evidence type="ECO:0000313" key="5">
    <source>
        <dbReference type="Proteomes" id="UP000283644"/>
    </source>
</evidence>
<dbReference type="AlphaFoldDB" id="A0A417XS42"/>
<reference evidence="4 5" key="1">
    <citation type="submission" date="2018-09" db="EMBL/GenBank/DDBJ databases">
        <title>Genome sequencing of Nocardioides immobilis CCTCC AB 2017083 for comparison to Nocardioides silvaticus.</title>
        <authorList>
            <person name="Li C."/>
            <person name="Wang G."/>
        </authorList>
    </citation>
    <scope>NUCLEOTIDE SEQUENCE [LARGE SCALE GENOMIC DNA]</scope>
    <source>
        <strain evidence="4 5">CCTCC AB 2017083</strain>
    </source>
</reference>
<comment type="caution">
    <text evidence="4">The sequence shown here is derived from an EMBL/GenBank/DDBJ whole genome shotgun (WGS) entry which is preliminary data.</text>
</comment>
<dbReference type="Pfam" id="PF23359">
    <property type="entry name" value="Lsr2_DNA-bd"/>
    <property type="match status" value="1"/>
</dbReference>
<feature type="domain" description="Lsr2 DNA-binding" evidence="3">
    <location>
        <begin position="80"/>
        <end position="114"/>
    </location>
</feature>
<dbReference type="OrthoDB" id="4113332at2"/>